<dbReference type="EMBL" id="QRMZ01000001">
    <property type="protein sequence ID" value="RHK08286.1"/>
    <property type="molecule type" value="Genomic_DNA"/>
</dbReference>
<dbReference type="InterPro" id="IPR023772">
    <property type="entry name" value="DNA-bd_HTH_TetR-type_CS"/>
</dbReference>
<keyword evidence="1" id="KW-0238">DNA-binding</keyword>
<dbReference type="InterPro" id="IPR050624">
    <property type="entry name" value="HTH-type_Tx_Regulator"/>
</dbReference>
<dbReference type="PANTHER" id="PTHR43479">
    <property type="entry name" value="ACREF/ENVCD OPERON REPRESSOR-RELATED"/>
    <property type="match status" value="1"/>
</dbReference>
<dbReference type="Pfam" id="PF00440">
    <property type="entry name" value="TetR_N"/>
    <property type="match status" value="1"/>
</dbReference>
<dbReference type="PRINTS" id="PR00455">
    <property type="entry name" value="HTHTETR"/>
</dbReference>
<organism evidence="2 3">
    <name type="scientific">Enterococcus casseliflavus</name>
    <name type="common">Enterococcus flavescens</name>
    <dbReference type="NCBI Taxonomy" id="37734"/>
    <lineage>
        <taxon>Bacteria</taxon>
        <taxon>Bacillati</taxon>
        <taxon>Bacillota</taxon>
        <taxon>Bacilli</taxon>
        <taxon>Lactobacillales</taxon>
        <taxon>Enterococcaceae</taxon>
        <taxon>Enterococcus</taxon>
    </lineage>
</organism>
<dbReference type="RefSeq" id="WP_074932683.1">
    <property type="nucleotide sequence ID" value="NZ_CP053180.1"/>
</dbReference>
<dbReference type="SUPFAM" id="SSF46689">
    <property type="entry name" value="Homeodomain-like"/>
    <property type="match status" value="1"/>
</dbReference>
<dbReference type="Gene3D" id="1.10.357.10">
    <property type="entry name" value="Tetracycline Repressor, domain 2"/>
    <property type="match status" value="1"/>
</dbReference>
<reference evidence="2 3" key="1">
    <citation type="submission" date="2018-08" db="EMBL/GenBank/DDBJ databases">
        <title>A genome reference for cultivated species of the human gut microbiota.</title>
        <authorList>
            <person name="Zou Y."/>
            <person name="Xue W."/>
            <person name="Luo G."/>
        </authorList>
    </citation>
    <scope>NUCLEOTIDE SEQUENCE [LARGE SCALE GENOMIC DNA]</scope>
    <source>
        <strain evidence="2 3">AF48-16</strain>
    </source>
</reference>
<comment type="caution">
    <text evidence="2">The sequence shown here is derived from an EMBL/GenBank/DDBJ whole genome shotgun (WGS) entry which is preliminary data.</text>
</comment>
<sequence length="210" mass="24969">MPKKLFHELHEDKKKRIISVSISEFAKYGYADSSTNRIVKASEISKGSLFKYFENKEDLYFYLLDFVTGELNANLYQKLGTLSTNLFERIIQYSELEFLWYIQNPEKYKLIIKAFSKNDTEIYRKVEARFNYAGQNVYYSVLENVDTKSLNWDKRKVLDVLKWFLQGFNADFIERIEVQNGNKSEINQIRNEYVTHLTDYIDILKKGIID</sequence>
<evidence type="ECO:0000313" key="3">
    <source>
        <dbReference type="Proteomes" id="UP000286288"/>
    </source>
</evidence>
<gene>
    <name evidence="2" type="ORF">DW084_01005</name>
</gene>
<accession>A0A415EYC4</accession>
<dbReference type="PANTHER" id="PTHR43479:SF11">
    <property type="entry name" value="ACREF_ENVCD OPERON REPRESSOR-RELATED"/>
    <property type="match status" value="1"/>
</dbReference>
<dbReference type="InterPro" id="IPR009057">
    <property type="entry name" value="Homeodomain-like_sf"/>
</dbReference>
<dbReference type="Proteomes" id="UP000286288">
    <property type="component" value="Unassembled WGS sequence"/>
</dbReference>
<dbReference type="InterPro" id="IPR036271">
    <property type="entry name" value="Tet_transcr_reg_TetR-rel_C_sf"/>
</dbReference>
<dbReference type="GO" id="GO:0003677">
    <property type="term" value="F:DNA binding"/>
    <property type="evidence" value="ECO:0007669"/>
    <property type="project" value="UniProtKB-UniRule"/>
</dbReference>
<dbReference type="InterPro" id="IPR001647">
    <property type="entry name" value="HTH_TetR"/>
</dbReference>
<protein>
    <submittedName>
        <fullName evidence="2">TetR/AcrR family transcriptional regulator</fullName>
    </submittedName>
</protein>
<evidence type="ECO:0000256" key="1">
    <source>
        <dbReference type="ARBA" id="ARBA00023125"/>
    </source>
</evidence>
<evidence type="ECO:0000313" key="2">
    <source>
        <dbReference type="EMBL" id="RHK08286.1"/>
    </source>
</evidence>
<dbReference type="AlphaFoldDB" id="A0A415EYC4"/>
<name>A0A415EYC4_ENTCA</name>
<proteinExistence type="predicted"/>
<dbReference type="PROSITE" id="PS50977">
    <property type="entry name" value="HTH_TETR_2"/>
    <property type="match status" value="1"/>
</dbReference>
<dbReference type="SUPFAM" id="SSF48498">
    <property type="entry name" value="Tetracyclin repressor-like, C-terminal domain"/>
    <property type="match status" value="1"/>
</dbReference>
<dbReference type="PROSITE" id="PS01081">
    <property type="entry name" value="HTH_TETR_1"/>
    <property type="match status" value="1"/>
</dbReference>